<proteinExistence type="predicted"/>
<feature type="signal peptide" evidence="1">
    <location>
        <begin position="1"/>
        <end position="20"/>
    </location>
</feature>
<dbReference type="RefSeq" id="WP_377306186.1">
    <property type="nucleotide sequence ID" value="NZ_CP180191.1"/>
</dbReference>
<evidence type="ECO:0000256" key="1">
    <source>
        <dbReference type="SAM" id="SignalP"/>
    </source>
</evidence>
<reference evidence="3" key="1">
    <citation type="journal article" date="2019" name="Int. J. Syst. Evol. Microbiol.">
        <title>The Global Catalogue of Microorganisms (GCM) 10K type strain sequencing project: providing services to taxonomists for standard genome sequencing and annotation.</title>
        <authorList>
            <consortium name="The Broad Institute Genomics Platform"/>
            <consortium name="The Broad Institute Genome Sequencing Center for Infectious Disease"/>
            <person name="Wu L."/>
            <person name="Ma J."/>
        </authorList>
    </citation>
    <scope>NUCLEOTIDE SEQUENCE [LARGE SCALE GENOMIC DNA]</scope>
    <source>
        <strain evidence="3">KCTC 52168</strain>
    </source>
</reference>
<protein>
    <recommendedName>
        <fullName evidence="4">DUF2059 domain-containing protein</fullName>
    </recommendedName>
</protein>
<comment type="caution">
    <text evidence="2">The sequence shown here is derived from an EMBL/GenBank/DDBJ whole genome shotgun (WGS) entry which is preliminary data.</text>
</comment>
<dbReference type="Proteomes" id="UP001595556">
    <property type="component" value="Unassembled WGS sequence"/>
</dbReference>
<name>A0ABV7HBF8_9BURK</name>
<dbReference type="EMBL" id="JBHRTI010000010">
    <property type="protein sequence ID" value="MFC3148886.1"/>
    <property type="molecule type" value="Genomic_DNA"/>
</dbReference>
<keyword evidence="3" id="KW-1185">Reference proteome</keyword>
<evidence type="ECO:0000313" key="3">
    <source>
        <dbReference type="Proteomes" id="UP001595556"/>
    </source>
</evidence>
<keyword evidence="1" id="KW-0732">Signal</keyword>
<evidence type="ECO:0000313" key="2">
    <source>
        <dbReference type="EMBL" id="MFC3148886.1"/>
    </source>
</evidence>
<evidence type="ECO:0008006" key="4">
    <source>
        <dbReference type="Google" id="ProtNLM"/>
    </source>
</evidence>
<gene>
    <name evidence="2" type="ORF">ACFOEN_14760</name>
</gene>
<accession>A0ABV7HBF8</accession>
<organism evidence="2 3">
    <name type="scientific">Piscinibacterium candidicorallinum</name>
    <dbReference type="NCBI Taxonomy" id="1793872"/>
    <lineage>
        <taxon>Bacteria</taxon>
        <taxon>Pseudomonadati</taxon>
        <taxon>Pseudomonadota</taxon>
        <taxon>Betaproteobacteria</taxon>
        <taxon>Burkholderiales</taxon>
        <taxon>Piscinibacterium</taxon>
    </lineage>
</organism>
<feature type="chain" id="PRO_5045926727" description="DUF2059 domain-containing protein" evidence="1">
    <location>
        <begin position="21"/>
        <end position="157"/>
    </location>
</feature>
<sequence>MNVVRALLAAIVFACSLAQAAGQRDDVLRTFREYAVLNADFVRSVSAGTGISGKSYAQLRREAEAYAEGPFEVALRQAQQLLCSSQDDELLATLLRVVAATANSSSESPTDVLVHVAKCQPAQFRALAAQLPEQQRARLVRRSPELKAALKLAARER</sequence>